<proteinExistence type="predicted"/>
<protein>
    <submittedName>
        <fullName evidence="3">Pilus assembly protein</fullName>
    </submittedName>
</protein>
<dbReference type="RefSeq" id="WP_272738391.1">
    <property type="nucleotide sequence ID" value="NZ_CP116942.1"/>
</dbReference>
<keyword evidence="1" id="KW-1133">Transmembrane helix</keyword>
<name>A0AAE9YIY1_9ACTN</name>
<dbReference type="EMBL" id="CP116942">
    <property type="protein sequence ID" value="WCO68876.1"/>
    <property type="molecule type" value="Genomic_DNA"/>
</dbReference>
<dbReference type="InterPro" id="IPR012495">
    <property type="entry name" value="TadE-like_dom"/>
</dbReference>
<feature type="domain" description="TadE-like" evidence="2">
    <location>
        <begin position="14"/>
        <end position="56"/>
    </location>
</feature>
<reference evidence="3" key="1">
    <citation type="submission" date="2023-01" db="EMBL/GenBank/DDBJ databases">
        <title>The diversity of Class Acidimicrobiia in South China Sea sediment environments and the proposal of Iamia marina sp. nov., a novel species of the genus Iamia.</title>
        <authorList>
            <person name="He Y."/>
            <person name="Tian X."/>
        </authorList>
    </citation>
    <scope>NUCLEOTIDE SEQUENCE</scope>
    <source>
        <strain evidence="3">DSM 19957</strain>
    </source>
</reference>
<evidence type="ECO:0000313" key="4">
    <source>
        <dbReference type="Proteomes" id="UP001216390"/>
    </source>
</evidence>
<evidence type="ECO:0000313" key="3">
    <source>
        <dbReference type="EMBL" id="WCO68876.1"/>
    </source>
</evidence>
<dbReference type="AlphaFoldDB" id="A0AAE9YIY1"/>
<sequence>MTRLRRARAEGERGAALVEFAMVALILILLAAGAYDFGIGWRTGLAVNEGARAGARVGSSQGAKVEADFALLSSAKAALDSSGVLEEVTRVVIYRANGSDGKVPAVCTNSNAGTCNILSGAQLRALPNSSSGAINSNGCVTNSIRRSWCPTTRKDVQIEADYIGVWIQLEHPYTFDLIGDSVTIEREAVMRLEPQES</sequence>
<keyword evidence="4" id="KW-1185">Reference proteome</keyword>
<keyword evidence="1" id="KW-0812">Transmembrane</keyword>
<gene>
    <name evidence="3" type="ORF">PO878_09085</name>
</gene>
<dbReference type="Pfam" id="PF07811">
    <property type="entry name" value="TadE"/>
    <property type="match status" value="1"/>
</dbReference>
<dbReference type="KEGG" id="ima:PO878_09085"/>
<accession>A0AAE9YIY1</accession>
<dbReference type="Proteomes" id="UP001216390">
    <property type="component" value="Chromosome"/>
</dbReference>
<evidence type="ECO:0000259" key="2">
    <source>
        <dbReference type="Pfam" id="PF07811"/>
    </source>
</evidence>
<keyword evidence="1" id="KW-0472">Membrane</keyword>
<evidence type="ECO:0000256" key="1">
    <source>
        <dbReference type="SAM" id="Phobius"/>
    </source>
</evidence>
<feature type="transmembrane region" description="Helical" evidence="1">
    <location>
        <begin position="20"/>
        <end position="41"/>
    </location>
</feature>
<organism evidence="3 4">
    <name type="scientific">Iamia majanohamensis</name>
    <dbReference type="NCBI Taxonomy" id="467976"/>
    <lineage>
        <taxon>Bacteria</taxon>
        <taxon>Bacillati</taxon>
        <taxon>Actinomycetota</taxon>
        <taxon>Acidimicrobiia</taxon>
        <taxon>Acidimicrobiales</taxon>
        <taxon>Iamiaceae</taxon>
        <taxon>Iamia</taxon>
    </lineage>
</organism>